<accession>A0A7G9U894</accession>
<dbReference type="GO" id="GO:0003887">
    <property type="term" value="F:DNA-directed DNA polymerase activity"/>
    <property type="evidence" value="ECO:0007669"/>
    <property type="project" value="TreeGrafter"/>
</dbReference>
<evidence type="ECO:0000313" key="2">
    <source>
        <dbReference type="EMBL" id="QNN89325.1"/>
    </source>
</evidence>
<dbReference type="InterPro" id="IPR006133">
    <property type="entry name" value="DNA-dir_DNA_pol_B_exonuc"/>
</dbReference>
<dbReference type="FunFam" id="3.30.420.10:FF:000173">
    <property type="entry name" value="DNA polymerase"/>
    <property type="match status" value="1"/>
</dbReference>
<dbReference type="EMBL" id="MN750515">
    <property type="protein sequence ID" value="QNN89325.1"/>
    <property type="molecule type" value="Genomic_DNA"/>
</dbReference>
<dbReference type="InterPro" id="IPR012337">
    <property type="entry name" value="RNaseH-like_sf"/>
</dbReference>
<dbReference type="InterPro" id="IPR036397">
    <property type="entry name" value="RNaseH_sf"/>
</dbReference>
<protein>
    <submittedName>
        <fullName evidence="2">DNA polymerase</fullName>
    </submittedName>
</protein>
<proteinExistence type="predicted"/>
<sequence length="248" mass="29427">MACYDIETHSDGHNSSKAECDVIMCIGLAMFKNNRFDKICFVYHNEPIEIPQIDKDTHVVVFNNEAHMITSFFKFLKIVNPDIILDYNGDVFDLPYIRGRLKGAKPLLERYDLPPLQPNTKLFITKIGNKTDTYYFNYYIHIDLYKYFGVDSNKRDVENFQLNTLSRYYLDDTKVDLNWQTMVEMYNNKQLGIIVKYNVQDCMLPIRLFIKLKLTDFMYSQCVMYRLCTDDFICNISHLISSTFFTWR</sequence>
<dbReference type="GO" id="GO:0006261">
    <property type="term" value="P:DNA-templated DNA replication"/>
    <property type="evidence" value="ECO:0007669"/>
    <property type="project" value="TreeGrafter"/>
</dbReference>
<name>A0A7G9U894_9ABAC</name>
<dbReference type="Gene3D" id="3.30.420.10">
    <property type="entry name" value="Ribonuclease H-like superfamily/Ribonuclease H"/>
    <property type="match status" value="1"/>
</dbReference>
<reference evidence="2" key="1">
    <citation type="submission" date="2019-11" db="EMBL/GenBank/DDBJ databases">
        <title>Studies on the baculoviruses infecting the caterpillars, Spilarctia obliqua Walker (Erebidae) and Pieris brassicae Linn. (Pieridae) (Insecta: Lepidoptera).</title>
        <authorList>
            <person name="Paul S."/>
            <person name="Arumugaperumal A."/>
            <person name="Sathiya Balasingh Thangapandi E.J.J."/>
            <person name="Sarjubala Devi H."/>
            <person name="Johnson T."/>
            <person name="Maisnam S."/>
            <person name="Krishnavel S."/>
            <person name="Soman Syamala S."/>
            <person name="Ramamoorthy S."/>
            <person name="Karthikeyan R."/>
            <person name="Subburaman C."/>
            <person name="Jeyaprakash R."/>
            <person name="Azhaguchamy M."/>
            <person name="Ramaiyer V."/>
            <person name="Sivasubramaniam S."/>
        </authorList>
    </citation>
    <scope>NUCLEOTIDE SEQUENCE</scope>
    <source>
        <strain evidence="2">Manipur</strain>
    </source>
</reference>
<dbReference type="SUPFAM" id="SSF53098">
    <property type="entry name" value="Ribonuclease H-like"/>
    <property type="match status" value="1"/>
</dbReference>
<dbReference type="PANTHER" id="PTHR10322:SF23">
    <property type="entry name" value="DNA POLYMERASE DELTA CATALYTIC SUBUNIT"/>
    <property type="match status" value="1"/>
</dbReference>
<dbReference type="Pfam" id="PF03104">
    <property type="entry name" value="DNA_pol_B_exo1"/>
    <property type="match status" value="1"/>
</dbReference>
<feature type="domain" description="DNA-directed DNA polymerase family B exonuclease" evidence="1">
    <location>
        <begin position="2"/>
        <end position="164"/>
    </location>
</feature>
<dbReference type="PANTHER" id="PTHR10322">
    <property type="entry name" value="DNA POLYMERASE CATALYTIC SUBUNIT"/>
    <property type="match status" value="1"/>
</dbReference>
<dbReference type="InterPro" id="IPR050240">
    <property type="entry name" value="DNA_pol_type-B"/>
</dbReference>
<evidence type="ECO:0000259" key="1">
    <source>
        <dbReference type="Pfam" id="PF03104"/>
    </source>
</evidence>
<organism evidence="2">
    <name type="scientific">Spilarctia obliqua nucleopolyhedrovirus</name>
    <dbReference type="NCBI Taxonomy" id="1638618"/>
    <lineage>
        <taxon>Viruses</taxon>
        <taxon>Viruses incertae sedis</taxon>
        <taxon>Naldaviricetes</taxon>
        <taxon>Lefavirales</taxon>
        <taxon>Baculoviridae</taxon>
        <taxon>Alphabaculovirus</taxon>
    </lineage>
</organism>
<dbReference type="GO" id="GO:0003676">
    <property type="term" value="F:nucleic acid binding"/>
    <property type="evidence" value="ECO:0007669"/>
    <property type="project" value="InterPro"/>
</dbReference>